<evidence type="ECO:0000256" key="1">
    <source>
        <dbReference type="ARBA" id="ARBA00007381"/>
    </source>
</evidence>
<reference evidence="8" key="1">
    <citation type="journal article" date="2013" name="Proc. Natl. Acad. Sci. U.S.A.">
        <title>Improving the coverage of the cyanobacterial phylum using diversity-driven genome sequencing.</title>
        <authorList>
            <person name="Shih P.M."/>
            <person name="Wu D."/>
            <person name="Latifi A."/>
            <person name="Axen S.D."/>
            <person name="Fewer D.P."/>
            <person name="Talla E."/>
            <person name="Calteau A."/>
            <person name="Cai F."/>
            <person name="Tandeau de Marsac N."/>
            <person name="Rippka R."/>
            <person name="Herdman M."/>
            <person name="Sivonen K."/>
            <person name="Coursin T."/>
            <person name="Laurent T."/>
            <person name="Goodwin L."/>
            <person name="Nolan M."/>
            <person name="Davenport K.W."/>
            <person name="Han C.S."/>
            <person name="Rubin E.M."/>
            <person name="Eisen J.A."/>
            <person name="Woyke T."/>
            <person name="Gugger M."/>
            <person name="Kerfeld C.A."/>
        </authorList>
    </citation>
    <scope>NUCLEOTIDE SEQUENCE [LARGE SCALE GENOMIC DNA]</scope>
    <source>
        <strain evidence="8">ATCC 29140 / PCC 7202</strain>
    </source>
</reference>
<dbReference type="Proteomes" id="UP000010483">
    <property type="component" value="Chromosome"/>
</dbReference>
<dbReference type="SUPFAM" id="SSF53067">
    <property type="entry name" value="Actin-like ATPase domain"/>
    <property type="match status" value="2"/>
</dbReference>
<dbReference type="EMBL" id="CP003940">
    <property type="protein sequence ID" value="AFZ46781.1"/>
    <property type="molecule type" value="Genomic_DNA"/>
</dbReference>
<dbReference type="BioCyc" id="CSTA292563:G1353-815-MONOMER"/>
<dbReference type="PROSITE" id="PS00329">
    <property type="entry name" value="HSP70_2"/>
    <property type="match status" value="1"/>
</dbReference>
<dbReference type="GO" id="GO:0005524">
    <property type="term" value="F:ATP binding"/>
    <property type="evidence" value="ECO:0007669"/>
    <property type="project" value="UniProtKB-KW"/>
</dbReference>
<gene>
    <name evidence="7" type="ordered locus">Cyast_0809</name>
</gene>
<dbReference type="HOGENOM" id="CLU_038461_0_0_3"/>
<evidence type="ECO:0000256" key="3">
    <source>
        <dbReference type="ARBA" id="ARBA00022840"/>
    </source>
</evidence>
<sequence length="527" mass="59336">MAIAIDFGTSNTVITKFDPDTQTTEIVKLANIAQKTALNPELIPSLVYVKDAQNLDLIVGQKVRNQGLDISNDKRFFSNFKRGIGSNIQGFLPQLDNQNITFEQIGEWFLSSILNELSEKPDSLIITVPVDSFESYRNWLTEVCQKWQIEQVRIIDEPTAAALGYETQQDDFILVVDFGGGTIDFSLVQLDLGKSKQAQGFILKWGEKVLGTNSAQKNKIAKVIAKAGMNLGGADLDNWLMDYFHREKDIPKSSLISRLAERIKIKLSQEESAEEVYFNDRTLETYELSLDRKTFEEILNENQFFPQLDNLMENVLQQAQRNGVVKENIDKVLLVGGGSQIPALQTWLQSYFSPEKIKCDRPFSAIAMGALKIEQGLQIKDFLYHSYGIRYWNRRKNRHDWHTIIPSGQPYPMANPIPLYLGASVENQPSIELIIGELGEQITSTEVYFDGDRIVTKQVTSGNTTVQPLNDKEGGRSIAQLNPLGNPGSDRIKVLFMVDEQCTLRITVEDLLSNETLIDNCAVAQLS</sequence>
<keyword evidence="4 7" id="KW-0346">Stress response</keyword>
<keyword evidence="3 6" id="KW-0067">ATP-binding</keyword>
<dbReference type="InterPro" id="IPR043129">
    <property type="entry name" value="ATPase_NBD"/>
</dbReference>
<evidence type="ECO:0000256" key="2">
    <source>
        <dbReference type="ARBA" id="ARBA00022741"/>
    </source>
</evidence>
<dbReference type="Pfam" id="PF00012">
    <property type="entry name" value="HSP70"/>
    <property type="match status" value="2"/>
</dbReference>
<dbReference type="eggNOG" id="COG0443">
    <property type="taxonomic scope" value="Bacteria"/>
</dbReference>
<proteinExistence type="inferred from homology"/>
<dbReference type="PROSITE" id="PS01036">
    <property type="entry name" value="HSP70_3"/>
    <property type="match status" value="1"/>
</dbReference>
<evidence type="ECO:0000256" key="4">
    <source>
        <dbReference type="ARBA" id="ARBA00023016"/>
    </source>
</evidence>
<dbReference type="KEGG" id="csn:Cyast_0809"/>
<comment type="similarity">
    <text evidence="1 6">Belongs to the heat shock protein 70 family.</text>
</comment>
<organism evidence="7 8">
    <name type="scientific">Cyanobacterium stanieri (strain ATCC 29140 / PCC 7202)</name>
    <dbReference type="NCBI Taxonomy" id="292563"/>
    <lineage>
        <taxon>Bacteria</taxon>
        <taxon>Bacillati</taxon>
        <taxon>Cyanobacteriota</taxon>
        <taxon>Cyanophyceae</taxon>
        <taxon>Oscillatoriophycideae</taxon>
        <taxon>Chroococcales</taxon>
        <taxon>Geminocystaceae</taxon>
        <taxon>Cyanobacterium</taxon>
    </lineage>
</organism>
<dbReference type="STRING" id="292563.Cyast_0809"/>
<dbReference type="Gene3D" id="3.30.420.40">
    <property type="match status" value="2"/>
</dbReference>
<name>K9YIK2_CYASC</name>
<keyword evidence="8" id="KW-1185">Reference proteome</keyword>
<dbReference type="AlphaFoldDB" id="K9YIK2"/>
<dbReference type="PANTHER" id="PTHR19375">
    <property type="entry name" value="HEAT SHOCK PROTEIN 70KDA"/>
    <property type="match status" value="1"/>
</dbReference>
<dbReference type="PRINTS" id="PR00301">
    <property type="entry name" value="HEATSHOCK70"/>
</dbReference>
<accession>K9YIK2</accession>
<dbReference type="Gene3D" id="3.90.640.10">
    <property type="entry name" value="Actin, Chain A, domain 4"/>
    <property type="match status" value="1"/>
</dbReference>
<protein>
    <submittedName>
        <fullName evidence="7">Heat shock protein 70</fullName>
    </submittedName>
</protein>
<keyword evidence="2 6" id="KW-0547">Nucleotide-binding</keyword>
<evidence type="ECO:0000256" key="6">
    <source>
        <dbReference type="RuleBase" id="RU003322"/>
    </source>
</evidence>
<dbReference type="GO" id="GO:0140662">
    <property type="term" value="F:ATP-dependent protein folding chaperone"/>
    <property type="evidence" value="ECO:0007669"/>
    <property type="project" value="InterPro"/>
</dbReference>
<evidence type="ECO:0000256" key="5">
    <source>
        <dbReference type="ARBA" id="ARBA00023186"/>
    </source>
</evidence>
<keyword evidence="5" id="KW-0143">Chaperone</keyword>
<evidence type="ECO:0000313" key="7">
    <source>
        <dbReference type="EMBL" id="AFZ46781.1"/>
    </source>
</evidence>
<dbReference type="InterPro" id="IPR018181">
    <property type="entry name" value="Heat_shock_70_CS"/>
</dbReference>
<evidence type="ECO:0000313" key="8">
    <source>
        <dbReference type="Proteomes" id="UP000010483"/>
    </source>
</evidence>
<dbReference type="PATRIC" id="fig|292563.3.peg.851"/>
<dbReference type="InterPro" id="IPR013126">
    <property type="entry name" value="Hsp_70_fam"/>
</dbReference>